<dbReference type="Pfam" id="PF16679">
    <property type="entry name" value="CDT1_C"/>
    <property type="match status" value="1"/>
</dbReference>
<dbReference type="GO" id="GO:0070182">
    <property type="term" value="F:DNA polymerase binding"/>
    <property type="evidence" value="ECO:0007669"/>
    <property type="project" value="TreeGrafter"/>
</dbReference>
<dbReference type="Proteomes" id="UP000694388">
    <property type="component" value="Unplaced"/>
</dbReference>
<dbReference type="GO" id="GO:0005634">
    <property type="term" value="C:nucleus"/>
    <property type="evidence" value="ECO:0007669"/>
    <property type="project" value="TreeGrafter"/>
</dbReference>
<dbReference type="InterPro" id="IPR014939">
    <property type="entry name" value="CDT1_Gemini-bd-like"/>
</dbReference>
<dbReference type="OMA" id="TLPYSYK"/>
<dbReference type="InterPro" id="IPR036390">
    <property type="entry name" value="WH_DNA-bd_sf"/>
</dbReference>
<dbReference type="InterPro" id="IPR045173">
    <property type="entry name" value="Cdt1"/>
</dbReference>
<dbReference type="AlphaFoldDB" id="A0A8C4R0F4"/>
<sequence length="383" mass="43383">MMSPSLLIRVPSDDSNAVFGLLFDYDLQYKLLTEVFHCLDTAVAMMYNRAERATFSKAQQAVQEMLRRRFDEKQLGQIRWLLPDAFSFRQELLPAVRGSGGPSRSYQLTLEPKLLSEDGEDSRPHLSPKRLIERRRALHSHLLSITKGHHKTFLTSLTPPMEEPPGLSRWHPRFQLDSLPDIPAADLPSAPNIHRPTSAREALALARGTFPPKQALLTVAEQQSDKADENGRTATAVPGHQTKPLVTPSALRGVSEDLLARIRAREARRIELEMTRGPVDTARQAMLARLPEMARILRTIFVAEHRPVLPFSVACKRLTESYGFGLEQDDLDRHVRLLAEVQPTWLTVLPLRSELYLRLDRAADLSAVTLALQERLRREQQVK</sequence>
<proteinExistence type="inferred from homology"/>
<dbReference type="PANTHER" id="PTHR28637:SF1">
    <property type="entry name" value="DNA REPLICATION FACTOR CDT1"/>
    <property type="match status" value="1"/>
</dbReference>
<comment type="similarity">
    <text evidence="1">Belongs to the Cdt1 family.</text>
</comment>
<feature type="domain" description="CDT1 Geminin-binding" evidence="4">
    <location>
        <begin position="27"/>
        <end position="189"/>
    </location>
</feature>
<dbReference type="GO" id="GO:0071163">
    <property type="term" value="P:DNA replication preinitiation complex assembly"/>
    <property type="evidence" value="ECO:0007669"/>
    <property type="project" value="InterPro"/>
</dbReference>
<feature type="region of interest" description="Disordered" evidence="3">
    <location>
        <begin position="224"/>
        <end position="246"/>
    </location>
</feature>
<dbReference type="SUPFAM" id="SSF46785">
    <property type="entry name" value="Winged helix' DNA-binding domain"/>
    <property type="match status" value="1"/>
</dbReference>
<reference evidence="5" key="2">
    <citation type="submission" date="2025-09" db="UniProtKB">
        <authorList>
            <consortium name="Ensembl"/>
        </authorList>
    </citation>
    <scope>IDENTIFICATION</scope>
</reference>
<dbReference type="InterPro" id="IPR038090">
    <property type="entry name" value="Cdt1_C_WH_dom_sf"/>
</dbReference>
<dbReference type="Gene3D" id="1.10.10.1420">
    <property type="entry name" value="DNA replication factor Cdt1, C-terminal WH domain"/>
    <property type="match status" value="1"/>
</dbReference>
<dbReference type="SMART" id="SM01075">
    <property type="entry name" value="CDT1"/>
    <property type="match status" value="1"/>
</dbReference>
<dbReference type="CDD" id="cd08674">
    <property type="entry name" value="Cdt1_m"/>
    <property type="match status" value="1"/>
</dbReference>
<evidence type="ECO:0000256" key="3">
    <source>
        <dbReference type="SAM" id="MobiDB-lite"/>
    </source>
</evidence>
<dbReference type="Ensembl" id="ENSEBUT00000023635.1">
    <property type="protein sequence ID" value="ENSEBUP00000023059.1"/>
    <property type="gene ID" value="ENSEBUG00000014202.1"/>
</dbReference>
<dbReference type="GO" id="GO:0030174">
    <property type="term" value="P:regulation of DNA-templated DNA replication initiation"/>
    <property type="evidence" value="ECO:0007669"/>
    <property type="project" value="InterPro"/>
</dbReference>
<evidence type="ECO:0000313" key="5">
    <source>
        <dbReference type="Ensembl" id="ENSEBUP00000023059.1"/>
    </source>
</evidence>
<organism evidence="5 6">
    <name type="scientific">Eptatretus burgeri</name>
    <name type="common">Inshore hagfish</name>
    <dbReference type="NCBI Taxonomy" id="7764"/>
    <lineage>
        <taxon>Eukaryota</taxon>
        <taxon>Metazoa</taxon>
        <taxon>Chordata</taxon>
        <taxon>Craniata</taxon>
        <taxon>Vertebrata</taxon>
        <taxon>Cyclostomata</taxon>
        <taxon>Myxini</taxon>
        <taxon>Myxiniformes</taxon>
        <taxon>Myxinidae</taxon>
        <taxon>Eptatretinae</taxon>
        <taxon>Eptatretus</taxon>
    </lineage>
</organism>
<keyword evidence="2" id="KW-0131">Cell cycle</keyword>
<reference evidence="5" key="1">
    <citation type="submission" date="2025-08" db="UniProtKB">
        <authorList>
            <consortium name="Ensembl"/>
        </authorList>
    </citation>
    <scope>IDENTIFICATION</scope>
</reference>
<dbReference type="InterPro" id="IPR032054">
    <property type="entry name" value="Cdt1_C"/>
</dbReference>
<dbReference type="GO" id="GO:0003677">
    <property type="term" value="F:DNA binding"/>
    <property type="evidence" value="ECO:0007669"/>
    <property type="project" value="InterPro"/>
</dbReference>
<dbReference type="GO" id="GO:0000278">
    <property type="term" value="P:mitotic cell cycle"/>
    <property type="evidence" value="ECO:0007669"/>
    <property type="project" value="TreeGrafter"/>
</dbReference>
<evidence type="ECO:0000259" key="4">
    <source>
        <dbReference type="SMART" id="SM01075"/>
    </source>
</evidence>
<dbReference type="GO" id="GO:0000076">
    <property type="term" value="P:DNA replication checkpoint signaling"/>
    <property type="evidence" value="ECO:0007669"/>
    <property type="project" value="TreeGrafter"/>
</dbReference>
<dbReference type="PANTHER" id="PTHR28637">
    <property type="entry name" value="DNA REPLICATION FACTOR CDT1"/>
    <property type="match status" value="1"/>
</dbReference>
<evidence type="ECO:0000313" key="6">
    <source>
        <dbReference type="Proteomes" id="UP000694388"/>
    </source>
</evidence>
<dbReference type="CDD" id="cd08767">
    <property type="entry name" value="Cdt1_c"/>
    <property type="match status" value="1"/>
</dbReference>
<accession>A0A8C4R0F4</accession>
<dbReference type="Pfam" id="PF08839">
    <property type="entry name" value="CDT1"/>
    <property type="match status" value="1"/>
</dbReference>
<evidence type="ECO:0000256" key="1">
    <source>
        <dbReference type="ARBA" id="ARBA00008356"/>
    </source>
</evidence>
<protein>
    <submittedName>
        <fullName evidence="5">Chromatin licensing and DNA replication factor 1</fullName>
    </submittedName>
</protein>
<dbReference type="GeneTree" id="ENSGT00390000012337"/>
<name>A0A8C4R0F4_EPTBU</name>
<keyword evidence="6" id="KW-1185">Reference proteome</keyword>
<evidence type="ECO:0000256" key="2">
    <source>
        <dbReference type="ARBA" id="ARBA00023306"/>
    </source>
</evidence>